<organism evidence="7 8">
    <name type="scientific">Plectus sambesii</name>
    <dbReference type="NCBI Taxonomy" id="2011161"/>
    <lineage>
        <taxon>Eukaryota</taxon>
        <taxon>Metazoa</taxon>
        <taxon>Ecdysozoa</taxon>
        <taxon>Nematoda</taxon>
        <taxon>Chromadorea</taxon>
        <taxon>Plectida</taxon>
        <taxon>Plectina</taxon>
        <taxon>Plectoidea</taxon>
        <taxon>Plectidae</taxon>
        <taxon>Plectus</taxon>
    </lineage>
</organism>
<evidence type="ECO:0000313" key="7">
    <source>
        <dbReference type="Proteomes" id="UP000887566"/>
    </source>
</evidence>
<evidence type="ECO:0000256" key="6">
    <source>
        <dbReference type="SAM" id="MobiDB-lite"/>
    </source>
</evidence>
<dbReference type="InterPro" id="IPR008849">
    <property type="entry name" value="Synaphin"/>
</dbReference>
<dbReference type="GO" id="GO:0046928">
    <property type="term" value="P:regulation of neurotransmitter secretion"/>
    <property type="evidence" value="ECO:0007669"/>
    <property type="project" value="TreeGrafter"/>
</dbReference>
<dbReference type="WBParaSite" id="PSAMB.scaffold7997size6781.g30827.t1">
    <property type="protein sequence ID" value="PSAMB.scaffold7997size6781.g30827.t1"/>
    <property type="gene ID" value="PSAMB.scaffold7997size6781.g30827"/>
</dbReference>
<dbReference type="PANTHER" id="PTHR16705">
    <property type="entry name" value="COMPLEXIN"/>
    <property type="match status" value="1"/>
</dbReference>
<name>A0A914XIS8_9BILA</name>
<dbReference type="Gene3D" id="1.20.5.580">
    <property type="entry name" value="Single Helix bin"/>
    <property type="match status" value="1"/>
</dbReference>
<dbReference type="GO" id="GO:0031201">
    <property type="term" value="C:SNARE complex"/>
    <property type="evidence" value="ECO:0007669"/>
    <property type="project" value="TreeGrafter"/>
</dbReference>
<evidence type="ECO:0000256" key="4">
    <source>
        <dbReference type="ARBA" id="ARBA00022775"/>
    </source>
</evidence>
<evidence type="ECO:0000256" key="1">
    <source>
        <dbReference type="ARBA" id="ARBA00005396"/>
    </source>
</evidence>
<keyword evidence="3" id="KW-0268">Exocytosis</keyword>
<dbReference type="CDD" id="cd22808">
    <property type="entry name" value="Complexin_NTD_CPLX_I_II"/>
    <property type="match status" value="1"/>
</dbReference>
<reference evidence="8" key="1">
    <citation type="submission" date="2022-11" db="UniProtKB">
        <authorList>
            <consortium name="WormBaseParasite"/>
        </authorList>
    </citation>
    <scope>IDENTIFICATION</scope>
</reference>
<evidence type="ECO:0000256" key="5">
    <source>
        <dbReference type="ARBA" id="ARBA00037297"/>
    </source>
</evidence>
<dbReference type="GO" id="GO:0016079">
    <property type="term" value="P:synaptic vesicle exocytosis"/>
    <property type="evidence" value="ECO:0007669"/>
    <property type="project" value="TreeGrafter"/>
</dbReference>
<dbReference type="GO" id="GO:0019905">
    <property type="term" value="F:syntaxin binding"/>
    <property type="evidence" value="ECO:0007669"/>
    <property type="project" value="InterPro"/>
</dbReference>
<comment type="similarity">
    <text evidence="1">Belongs to the complexin/synaphin family.</text>
</comment>
<dbReference type="SUPFAM" id="SSF58038">
    <property type="entry name" value="SNARE fusion complex"/>
    <property type="match status" value="1"/>
</dbReference>
<dbReference type="PANTHER" id="PTHR16705:SF4">
    <property type="entry name" value="COMPLEXIN"/>
    <property type="match status" value="1"/>
</dbReference>
<evidence type="ECO:0000256" key="3">
    <source>
        <dbReference type="ARBA" id="ARBA00022483"/>
    </source>
</evidence>
<evidence type="ECO:0000313" key="8">
    <source>
        <dbReference type="WBParaSite" id="PSAMB.scaffold7997size6781.g30827.t1"/>
    </source>
</evidence>
<dbReference type="Proteomes" id="UP000887566">
    <property type="component" value="Unplaced"/>
</dbReference>
<accession>A0A914XIS8</accession>
<proteinExistence type="inferred from homology"/>
<protein>
    <submittedName>
        <fullName evidence="8">Complexin 2</fullName>
    </submittedName>
</protein>
<dbReference type="GO" id="GO:0043195">
    <property type="term" value="C:terminal bouton"/>
    <property type="evidence" value="ECO:0007669"/>
    <property type="project" value="TreeGrafter"/>
</dbReference>
<comment type="function">
    <text evidence="5">Positively regulates a late step in synaptic vesicle exocytosis.</text>
</comment>
<sequence length="122" mass="13718">MNMIVGSMLGNPLGGGLDKLTGDGDAEGGEKTETGEDPEVVQARIEAEERRKEKHRKMENEREKMRQDIRDKVGGVVFTCTKPEVMLTNCSLIHLVVCLWEKSELGSIWWVLKLFACANRNQ</sequence>
<dbReference type="AlphaFoldDB" id="A0A914XIS8"/>
<dbReference type="Pfam" id="PF05835">
    <property type="entry name" value="Synaphin"/>
    <property type="match status" value="1"/>
</dbReference>
<feature type="region of interest" description="Disordered" evidence="6">
    <location>
        <begin position="11"/>
        <end position="38"/>
    </location>
</feature>
<evidence type="ECO:0000256" key="2">
    <source>
        <dbReference type="ARBA" id="ARBA00022448"/>
    </source>
</evidence>
<keyword evidence="2" id="KW-0813">Transport</keyword>
<keyword evidence="4" id="KW-0532">Neurotransmitter transport</keyword>
<keyword evidence="7" id="KW-1185">Reference proteome</keyword>